<dbReference type="EMBL" id="CM039432">
    <property type="protein sequence ID" value="KAI4333185.1"/>
    <property type="molecule type" value="Genomic_DNA"/>
</dbReference>
<proteinExistence type="predicted"/>
<dbReference type="Proteomes" id="UP000828941">
    <property type="component" value="Chromosome 7"/>
</dbReference>
<sequence length="100" mass="11439">MLLEVICCERSVAFAMGNEEEALVNWACDCYSKRKLAQLVDNDEEAKNDEKRLERLVMVAIWCIQEDPSLRPSMKKVNQMLEDVTKVSVLPRPSMFNSAS</sequence>
<keyword evidence="2" id="KW-1185">Reference proteome</keyword>
<comment type="caution">
    <text evidence="1">The sequence shown here is derived from an EMBL/GenBank/DDBJ whole genome shotgun (WGS) entry which is preliminary data.</text>
</comment>
<organism evidence="1 2">
    <name type="scientific">Bauhinia variegata</name>
    <name type="common">Purple orchid tree</name>
    <name type="synonym">Phanera variegata</name>
    <dbReference type="NCBI Taxonomy" id="167791"/>
    <lineage>
        <taxon>Eukaryota</taxon>
        <taxon>Viridiplantae</taxon>
        <taxon>Streptophyta</taxon>
        <taxon>Embryophyta</taxon>
        <taxon>Tracheophyta</taxon>
        <taxon>Spermatophyta</taxon>
        <taxon>Magnoliopsida</taxon>
        <taxon>eudicotyledons</taxon>
        <taxon>Gunneridae</taxon>
        <taxon>Pentapetalae</taxon>
        <taxon>rosids</taxon>
        <taxon>fabids</taxon>
        <taxon>Fabales</taxon>
        <taxon>Fabaceae</taxon>
        <taxon>Cercidoideae</taxon>
        <taxon>Cercideae</taxon>
        <taxon>Bauhiniinae</taxon>
        <taxon>Bauhinia</taxon>
    </lineage>
</organism>
<accession>A0ACB9NEP6</accession>
<reference evidence="1 2" key="1">
    <citation type="journal article" date="2022" name="DNA Res.">
        <title>Chromosomal-level genome assembly of the orchid tree Bauhinia variegata (Leguminosae; Cercidoideae) supports the allotetraploid origin hypothesis of Bauhinia.</title>
        <authorList>
            <person name="Zhong Y."/>
            <person name="Chen Y."/>
            <person name="Zheng D."/>
            <person name="Pang J."/>
            <person name="Liu Y."/>
            <person name="Luo S."/>
            <person name="Meng S."/>
            <person name="Qian L."/>
            <person name="Wei D."/>
            <person name="Dai S."/>
            <person name="Zhou R."/>
        </authorList>
    </citation>
    <scope>NUCLEOTIDE SEQUENCE [LARGE SCALE GENOMIC DNA]</scope>
    <source>
        <strain evidence="1">BV-YZ2020</strain>
    </source>
</reference>
<evidence type="ECO:0000313" key="1">
    <source>
        <dbReference type="EMBL" id="KAI4333185.1"/>
    </source>
</evidence>
<protein>
    <submittedName>
        <fullName evidence="1">Uncharacterized protein</fullName>
    </submittedName>
</protein>
<gene>
    <name evidence="1" type="ORF">L6164_018023</name>
</gene>
<evidence type="ECO:0000313" key="2">
    <source>
        <dbReference type="Proteomes" id="UP000828941"/>
    </source>
</evidence>
<name>A0ACB9NEP6_BAUVA</name>